<proteinExistence type="predicted"/>
<accession>A0A2Z3N8R1</accession>
<protein>
    <submittedName>
        <fullName evidence="1">Uncharacterized protein</fullName>
    </submittedName>
</protein>
<name>A0A2Z3N8R1_GEOTH</name>
<dbReference type="EMBL" id="CP027303">
    <property type="protein sequence ID" value="AWO75267.1"/>
    <property type="molecule type" value="Genomic_DNA"/>
</dbReference>
<evidence type="ECO:0000313" key="1">
    <source>
        <dbReference type="EMBL" id="AWO75267.1"/>
    </source>
</evidence>
<dbReference type="Proteomes" id="UP000246996">
    <property type="component" value="Chromosome"/>
</dbReference>
<reference evidence="2" key="1">
    <citation type="submission" date="2018-02" db="EMBL/GenBank/DDBJ databases">
        <title>The complete genome of bacterial strain SGAirxxxx.</title>
        <authorList>
            <person name="Schuster S.C."/>
        </authorList>
    </citation>
    <scope>NUCLEOTIDE SEQUENCE [LARGE SCALE GENOMIC DNA]</scope>
    <source>
        <strain evidence="2">SGAir0734</strain>
    </source>
</reference>
<organism evidence="1 2">
    <name type="scientific">Geobacillus thermoleovorans</name>
    <name type="common">Bacillus thermoleovorans</name>
    <dbReference type="NCBI Taxonomy" id="33941"/>
    <lineage>
        <taxon>Bacteria</taxon>
        <taxon>Bacillati</taxon>
        <taxon>Bacillota</taxon>
        <taxon>Bacilli</taxon>
        <taxon>Bacillales</taxon>
        <taxon>Anoxybacillaceae</taxon>
        <taxon>Geobacillus</taxon>
        <taxon>Geobacillus thermoleovorans group</taxon>
    </lineage>
</organism>
<sequence>MEGKAYFALRGADGSIQSDRKAAAGLEPPASPQTADACVHIDIMESTLYTIISISHTHFAMIP</sequence>
<evidence type="ECO:0000313" key="2">
    <source>
        <dbReference type="Proteomes" id="UP000246996"/>
    </source>
</evidence>
<gene>
    <name evidence="1" type="ORF">C1N76_12655</name>
</gene>
<dbReference type="AlphaFoldDB" id="A0A2Z3N8R1"/>